<comment type="similarity">
    <text evidence="1">Belongs to the yippee family.</text>
</comment>
<keyword evidence="7" id="KW-1185">Reference proteome</keyword>
<name>A0A420YNU2_9PEZI</name>
<organism evidence="6 7">
    <name type="scientific">Coniochaeta pulveracea</name>
    <dbReference type="NCBI Taxonomy" id="177199"/>
    <lineage>
        <taxon>Eukaryota</taxon>
        <taxon>Fungi</taxon>
        <taxon>Dikarya</taxon>
        <taxon>Ascomycota</taxon>
        <taxon>Pezizomycotina</taxon>
        <taxon>Sordariomycetes</taxon>
        <taxon>Sordariomycetidae</taxon>
        <taxon>Coniochaetales</taxon>
        <taxon>Coniochaetaceae</taxon>
        <taxon>Coniochaeta</taxon>
    </lineage>
</organism>
<reference evidence="6 7" key="1">
    <citation type="submission" date="2018-08" db="EMBL/GenBank/DDBJ databases">
        <title>Draft genome of the lignicolous fungus Coniochaeta pulveracea.</title>
        <authorList>
            <person name="Borstlap C.J."/>
            <person name="De Witt R.N."/>
            <person name="Botha A."/>
            <person name="Volschenk H."/>
        </authorList>
    </citation>
    <scope>NUCLEOTIDE SEQUENCE [LARGE SCALE GENOMIC DNA]</scope>
    <source>
        <strain evidence="6 7">CAB683</strain>
    </source>
</reference>
<evidence type="ECO:0000313" key="7">
    <source>
        <dbReference type="Proteomes" id="UP000275385"/>
    </source>
</evidence>
<evidence type="ECO:0000256" key="2">
    <source>
        <dbReference type="ARBA" id="ARBA00022723"/>
    </source>
</evidence>
<evidence type="ECO:0000256" key="1">
    <source>
        <dbReference type="ARBA" id="ARBA00005613"/>
    </source>
</evidence>
<dbReference type="AlphaFoldDB" id="A0A420YNU2"/>
<dbReference type="PANTHER" id="PTHR13848">
    <property type="entry name" value="PROTEIN YIPPEE-LIKE CG15309-RELATED"/>
    <property type="match status" value="1"/>
</dbReference>
<gene>
    <name evidence="6" type="ORF">DL546_009109</name>
</gene>
<dbReference type="GO" id="GO:0046872">
    <property type="term" value="F:metal ion binding"/>
    <property type="evidence" value="ECO:0007669"/>
    <property type="project" value="UniProtKB-KW"/>
</dbReference>
<proteinExistence type="inferred from homology"/>
<evidence type="ECO:0000256" key="4">
    <source>
        <dbReference type="SAM" id="MobiDB-lite"/>
    </source>
</evidence>
<dbReference type="PROSITE" id="PS51792">
    <property type="entry name" value="YIPPEE"/>
    <property type="match status" value="1"/>
</dbReference>
<dbReference type="Proteomes" id="UP000275385">
    <property type="component" value="Unassembled WGS sequence"/>
</dbReference>
<keyword evidence="2" id="KW-0479">Metal-binding</keyword>
<evidence type="ECO:0000259" key="5">
    <source>
        <dbReference type="PROSITE" id="PS51792"/>
    </source>
</evidence>
<dbReference type="InterPro" id="IPR034751">
    <property type="entry name" value="Yippee"/>
</dbReference>
<comment type="caution">
    <text evidence="6">The sequence shown here is derived from an EMBL/GenBank/DDBJ whole genome shotgun (WGS) entry which is preliminary data.</text>
</comment>
<sequence length="307" mass="34143">MISSRRRGIHKDPVPKVVATDPREPLTFATFILPSFILPSRLRRPSHDAEDIPVPSLSSSPMSASSDESAKSSFSSHGYMGKLTCPPPSEHAISRLHPDTIRCASCSSDVAFTSQIVSKGFHGRHGRAFLVSPPNALSTSPPVSGLFPTPKVLQFSAKDKNDGDELVNIRIGDSEKRQLVTGQHTVADIWCTICDAKLGWKYVDAKESSQQYKVGKFILETRRVVMHSMWEWDDREQSTSCDSEWLSGDRVIEPAEETAGDRGDDQIIVFNSEDEDECEDIFSGTWDPIEVAERRRSRVAQRPGKSR</sequence>
<keyword evidence="3" id="KW-0862">Zinc</keyword>
<feature type="compositionally biased region" description="Low complexity" evidence="4">
    <location>
        <begin position="56"/>
        <end position="76"/>
    </location>
</feature>
<protein>
    <recommendedName>
        <fullName evidence="5">Yippee domain-containing protein</fullName>
    </recommendedName>
</protein>
<evidence type="ECO:0000313" key="6">
    <source>
        <dbReference type="EMBL" id="RKU49544.1"/>
    </source>
</evidence>
<dbReference type="Pfam" id="PF03226">
    <property type="entry name" value="Yippee-Mis18"/>
    <property type="match status" value="1"/>
</dbReference>
<feature type="domain" description="Yippee" evidence="5">
    <location>
        <begin position="99"/>
        <end position="228"/>
    </location>
</feature>
<dbReference type="STRING" id="177199.A0A420YNU2"/>
<evidence type="ECO:0000256" key="3">
    <source>
        <dbReference type="ARBA" id="ARBA00022833"/>
    </source>
</evidence>
<feature type="region of interest" description="Disordered" evidence="4">
    <location>
        <begin position="47"/>
        <end position="76"/>
    </location>
</feature>
<accession>A0A420YNU2</accession>
<dbReference type="InterPro" id="IPR004910">
    <property type="entry name" value="Yippee/Mis18/Cereblon"/>
</dbReference>
<dbReference type="OrthoDB" id="6407410at2759"/>
<dbReference type="InterPro" id="IPR039058">
    <property type="entry name" value="Yippee_fam"/>
</dbReference>
<dbReference type="EMBL" id="QVQW01000001">
    <property type="protein sequence ID" value="RKU49544.1"/>
    <property type="molecule type" value="Genomic_DNA"/>
</dbReference>